<evidence type="ECO:0000259" key="1">
    <source>
        <dbReference type="Pfam" id="PF13229"/>
    </source>
</evidence>
<dbReference type="InterPro" id="IPR012334">
    <property type="entry name" value="Pectin_lyas_fold"/>
</dbReference>
<dbReference type="Gene3D" id="2.160.20.10">
    <property type="entry name" value="Single-stranded right-handed beta-helix, Pectin lyase-like"/>
    <property type="match status" value="2"/>
</dbReference>
<evidence type="ECO:0000313" key="3">
    <source>
        <dbReference type="EMBL" id="VAX18982.1"/>
    </source>
</evidence>
<dbReference type="SMART" id="SM00710">
    <property type="entry name" value="PbH1"/>
    <property type="match status" value="10"/>
</dbReference>
<accession>A0A3B1BSS7</accession>
<dbReference type="InterPro" id="IPR006626">
    <property type="entry name" value="PbH1"/>
</dbReference>
<feature type="domain" description="Right handed beta helix" evidence="1">
    <location>
        <begin position="61"/>
        <end position="225"/>
    </location>
</feature>
<dbReference type="Pfam" id="PF13229">
    <property type="entry name" value="Beta_helix"/>
    <property type="match status" value="1"/>
</dbReference>
<protein>
    <submittedName>
        <fullName evidence="3">5'-Nucleotidase domain protein</fullName>
    </submittedName>
</protein>
<dbReference type="Gene3D" id="2.60.40.4070">
    <property type="match status" value="1"/>
</dbReference>
<organism evidence="3">
    <name type="scientific">hydrothermal vent metagenome</name>
    <dbReference type="NCBI Taxonomy" id="652676"/>
    <lineage>
        <taxon>unclassified sequences</taxon>
        <taxon>metagenomes</taxon>
        <taxon>ecological metagenomes</taxon>
    </lineage>
</organism>
<gene>
    <name evidence="3" type="ORF">MNBD_IGNAVI01-536</name>
</gene>
<dbReference type="InterPro" id="IPR026444">
    <property type="entry name" value="Secre_tail"/>
</dbReference>
<dbReference type="EMBL" id="UOGD01000123">
    <property type="protein sequence ID" value="VAX18982.1"/>
    <property type="molecule type" value="Genomic_DNA"/>
</dbReference>
<dbReference type="AlphaFoldDB" id="A0A3B1BSS7"/>
<dbReference type="NCBIfam" id="TIGR04183">
    <property type="entry name" value="Por_Secre_tail"/>
    <property type="match status" value="1"/>
</dbReference>
<dbReference type="PANTHER" id="PTHR11319:SF35">
    <property type="entry name" value="OUTER MEMBRANE PROTEIN PMPC-RELATED"/>
    <property type="match status" value="1"/>
</dbReference>
<name>A0A3B1BSS7_9ZZZZ</name>
<sequence length="846" mass="91786">METIMIQRLLTLLVLLFVFQNLYAGTIKIPNDQPTIQVGIVSSSNGDTILVSPGTYYENINFNGKNIVLGSLFLTTRDTSYISQTVIDGNQQGCVVVFESGEDSTTVLSGFTITNGVVPIDSLLGGGISCKNNSNLTLSYLKILNNESLSGDYQYGGGILILDSEVEIRNCIISENRARRGGGINLENSNVNISNSEISNNEVSKNGRGGGIWSRDSEMLIKNTKINSNNAFHPLSSLGNLTEGGGVYLRNCQGKMDSIEVSYNHSDWVGGGLAIYDSDFIIKNSLIIGNSANLLSNNGEGGGIYYVNINEGYSLKLHDVRIENNYAESSGGGISYYSEIPSAPFKNVTIKNNRSNNIGGGISTYSNLSLYDSSNCSIFLNNAPNGGSDVEMLLWNGATSYEMFLDTFTVSDPDEYHISEISNTILHYNHAVYSSIYSDIYVSPSGFDNNSGTSKEDPLMTIKTALTRIKVDSTNNRIIHLAPGIFSKSTNEELFPMSSRDYITIKGTSADSTILNGDGTTRIIDALKRKKVSFENITIQNGYGYKGGGIAVSGEDVIIKNLVICNNESESSGSGIYVLNSERIDLINLTVTDNISNNNDDLYDGGIGSAGVYNLNIINCIAYSNTPTNLSFATYPPVFPHGGKNTVNISNSNIEGGYEEINIGGDDTVVVNWLEGNIDEDPQFVGGDPFDYNLTDTSQCINAGTPFFVWEGDTLINLSPEEYIGEAPDMGALESDVLISVEGEETLPTVFKLEQNYPNPFNPSTTIKYSIPSVGTRHASSVRLVVYDLLGREVTTLVNKKQSAGNYEIPFDASNLTSGLYIYRLQVNTPDGKGNYVNSKKMILLK</sequence>
<proteinExistence type="predicted"/>
<evidence type="ECO:0000259" key="2">
    <source>
        <dbReference type="Pfam" id="PF18962"/>
    </source>
</evidence>
<feature type="domain" description="Secretion system C-terminal sorting" evidence="2">
    <location>
        <begin position="757"/>
        <end position="828"/>
    </location>
</feature>
<dbReference type="InterPro" id="IPR039448">
    <property type="entry name" value="Beta_helix"/>
</dbReference>
<dbReference type="SUPFAM" id="SSF51126">
    <property type="entry name" value="Pectin lyase-like"/>
    <property type="match status" value="2"/>
</dbReference>
<dbReference type="Pfam" id="PF18962">
    <property type="entry name" value="Por_Secre_tail"/>
    <property type="match status" value="1"/>
</dbReference>
<dbReference type="InterPro" id="IPR011050">
    <property type="entry name" value="Pectin_lyase_fold/virulence"/>
</dbReference>
<reference evidence="3" key="1">
    <citation type="submission" date="2018-06" db="EMBL/GenBank/DDBJ databases">
        <authorList>
            <person name="Zhirakovskaya E."/>
        </authorList>
    </citation>
    <scope>NUCLEOTIDE SEQUENCE</scope>
</reference>
<dbReference type="PANTHER" id="PTHR11319">
    <property type="entry name" value="G PROTEIN-COUPLED RECEPTOR-RELATED"/>
    <property type="match status" value="1"/>
</dbReference>